<dbReference type="Gene3D" id="3.40.630.30">
    <property type="match status" value="1"/>
</dbReference>
<sequence>MDTPEIQLTPPDGDAALAQVRVVFTEYAQTLGVDLGFQDFEAELAALPGDYAPPHGHLLLAYVDGELAGCGAFRPLPDVDYANACEMKRLFVRRAFRRFGLGRLLAQALMDQATQAGYSAMLLDTLDDMEAARGLYASLGFEEIPPYYFNPLPGAHYLKAELG</sequence>
<name>A0ABT1BRU8_9BURK</name>
<feature type="domain" description="N-acetyltransferase" evidence="1">
    <location>
        <begin position="3"/>
        <end position="163"/>
    </location>
</feature>
<dbReference type="CDD" id="cd04301">
    <property type="entry name" value="NAT_SF"/>
    <property type="match status" value="1"/>
</dbReference>
<evidence type="ECO:0000313" key="2">
    <source>
        <dbReference type="EMBL" id="MCO5978931.1"/>
    </source>
</evidence>
<accession>A0ABT1BRU8</accession>
<gene>
    <name evidence="2" type="ORF">M0L44_19710</name>
</gene>
<dbReference type="PANTHER" id="PTHR43305:SF1">
    <property type="entry name" value="FAMILY N-ACETYLTRANSFERASE, PUTATIVE (AFU_ORTHOLOGUE AFUA_2G01380)-RELATED"/>
    <property type="match status" value="1"/>
</dbReference>
<protein>
    <submittedName>
        <fullName evidence="2">GNAT family N-acetyltransferase</fullName>
    </submittedName>
</protein>
<dbReference type="InterPro" id="IPR016181">
    <property type="entry name" value="Acyl_CoA_acyltransferase"/>
</dbReference>
<organism evidence="2 3">
    <name type="scientific">Ideonella oryzae</name>
    <dbReference type="NCBI Taxonomy" id="2937441"/>
    <lineage>
        <taxon>Bacteria</taxon>
        <taxon>Pseudomonadati</taxon>
        <taxon>Pseudomonadota</taxon>
        <taxon>Betaproteobacteria</taxon>
        <taxon>Burkholderiales</taxon>
        <taxon>Sphaerotilaceae</taxon>
        <taxon>Ideonella</taxon>
    </lineage>
</organism>
<dbReference type="RefSeq" id="WP_252771893.1">
    <property type="nucleotide sequence ID" value="NZ_JAMXMC010000014.1"/>
</dbReference>
<dbReference type="EMBL" id="JAMXMC010000014">
    <property type="protein sequence ID" value="MCO5978931.1"/>
    <property type="molecule type" value="Genomic_DNA"/>
</dbReference>
<dbReference type="Proteomes" id="UP001204851">
    <property type="component" value="Unassembled WGS sequence"/>
</dbReference>
<dbReference type="InterPro" id="IPR052777">
    <property type="entry name" value="Acetyltransferase_Enz"/>
</dbReference>
<dbReference type="Pfam" id="PF00583">
    <property type="entry name" value="Acetyltransf_1"/>
    <property type="match status" value="1"/>
</dbReference>
<evidence type="ECO:0000259" key="1">
    <source>
        <dbReference type="PROSITE" id="PS51186"/>
    </source>
</evidence>
<comment type="caution">
    <text evidence="2">The sequence shown here is derived from an EMBL/GenBank/DDBJ whole genome shotgun (WGS) entry which is preliminary data.</text>
</comment>
<reference evidence="2 3" key="1">
    <citation type="submission" date="2022-06" db="EMBL/GenBank/DDBJ databases">
        <title>Ideonella sp. NS12-5 Genome sequencing and assembly.</title>
        <authorList>
            <person name="Jung Y."/>
        </authorList>
    </citation>
    <scope>NUCLEOTIDE SEQUENCE [LARGE SCALE GENOMIC DNA]</scope>
    <source>
        <strain evidence="2 3">NS12-5</strain>
    </source>
</reference>
<dbReference type="SUPFAM" id="SSF55729">
    <property type="entry name" value="Acyl-CoA N-acyltransferases (Nat)"/>
    <property type="match status" value="1"/>
</dbReference>
<evidence type="ECO:0000313" key="3">
    <source>
        <dbReference type="Proteomes" id="UP001204851"/>
    </source>
</evidence>
<dbReference type="InterPro" id="IPR000182">
    <property type="entry name" value="GNAT_dom"/>
</dbReference>
<dbReference type="PANTHER" id="PTHR43305">
    <property type="entry name" value="FAMILY N-ACETYLTRANSFERASE, PUTATIVE (AFU_ORTHOLOGUE AFUA_2G01380)-RELATED"/>
    <property type="match status" value="1"/>
</dbReference>
<dbReference type="PROSITE" id="PS51186">
    <property type="entry name" value="GNAT"/>
    <property type="match status" value="1"/>
</dbReference>
<proteinExistence type="predicted"/>
<keyword evidence="3" id="KW-1185">Reference proteome</keyword>